<feature type="transmembrane region" description="Helical" evidence="8">
    <location>
        <begin position="170"/>
        <end position="199"/>
    </location>
</feature>
<gene>
    <name evidence="9" type="ORF">GCM10025883_38820</name>
</gene>
<evidence type="ECO:0000256" key="2">
    <source>
        <dbReference type="ARBA" id="ARBA00022475"/>
    </source>
</evidence>
<organism evidence="9 10">
    <name type="scientific">Mobilicoccus caccae</name>
    <dbReference type="NCBI Taxonomy" id="1859295"/>
    <lineage>
        <taxon>Bacteria</taxon>
        <taxon>Bacillati</taxon>
        <taxon>Actinomycetota</taxon>
        <taxon>Actinomycetes</taxon>
        <taxon>Micrococcales</taxon>
        <taxon>Dermatophilaceae</taxon>
        <taxon>Mobilicoccus</taxon>
    </lineage>
</organism>
<evidence type="ECO:0000256" key="7">
    <source>
        <dbReference type="ARBA" id="ARBA00024033"/>
    </source>
</evidence>
<evidence type="ECO:0000313" key="10">
    <source>
        <dbReference type="Proteomes" id="UP001157126"/>
    </source>
</evidence>
<keyword evidence="3" id="KW-0808">Transferase</keyword>
<keyword evidence="10" id="KW-1185">Reference proteome</keyword>
<keyword evidence="6 8" id="KW-0472">Membrane</keyword>
<keyword evidence="2" id="KW-1003">Cell membrane</keyword>
<evidence type="ECO:0000256" key="6">
    <source>
        <dbReference type="ARBA" id="ARBA00023136"/>
    </source>
</evidence>
<feature type="transmembrane region" description="Helical" evidence="8">
    <location>
        <begin position="369"/>
        <end position="387"/>
    </location>
</feature>
<feature type="transmembrane region" description="Helical" evidence="8">
    <location>
        <begin position="240"/>
        <end position="263"/>
    </location>
</feature>
<comment type="similarity">
    <text evidence="7">Belongs to the glycosyltransferase 87 family.</text>
</comment>
<name>A0ABQ6IXG9_9MICO</name>
<evidence type="ECO:0000256" key="1">
    <source>
        <dbReference type="ARBA" id="ARBA00004651"/>
    </source>
</evidence>
<comment type="caution">
    <text evidence="9">The sequence shown here is derived from an EMBL/GenBank/DDBJ whole genome shotgun (WGS) entry which is preliminary data.</text>
</comment>
<dbReference type="Pfam" id="PF09594">
    <property type="entry name" value="GT87"/>
    <property type="match status" value="1"/>
</dbReference>
<feature type="transmembrane region" description="Helical" evidence="8">
    <location>
        <begin position="300"/>
        <end position="319"/>
    </location>
</feature>
<feature type="transmembrane region" description="Helical" evidence="8">
    <location>
        <begin position="399"/>
        <end position="417"/>
    </location>
</feature>
<accession>A0ABQ6IXG9</accession>
<protein>
    <submittedName>
        <fullName evidence="9">Membrane protein</fullName>
    </submittedName>
</protein>
<dbReference type="RefSeq" id="WP_284305338.1">
    <property type="nucleotide sequence ID" value="NZ_BSUO01000001.1"/>
</dbReference>
<feature type="transmembrane region" description="Helical" evidence="8">
    <location>
        <begin position="138"/>
        <end position="158"/>
    </location>
</feature>
<comment type="subcellular location">
    <subcellularLocation>
        <location evidence="1">Cell membrane</location>
        <topology evidence="1">Multi-pass membrane protein</topology>
    </subcellularLocation>
</comment>
<proteinExistence type="inferred from homology"/>
<evidence type="ECO:0000256" key="5">
    <source>
        <dbReference type="ARBA" id="ARBA00022989"/>
    </source>
</evidence>
<feature type="transmembrane region" description="Helical" evidence="8">
    <location>
        <begin position="205"/>
        <end position="233"/>
    </location>
</feature>
<evidence type="ECO:0000256" key="3">
    <source>
        <dbReference type="ARBA" id="ARBA00022679"/>
    </source>
</evidence>
<reference evidence="10" key="1">
    <citation type="journal article" date="2019" name="Int. J. Syst. Evol. Microbiol.">
        <title>The Global Catalogue of Microorganisms (GCM) 10K type strain sequencing project: providing services to taxonomists for standard genome sequencing and annotation.</title>
        <authorList>
            <consortium name="The Broad Institute Genomics Platform"/>
            <consortium name="The Broad Institute Genome Sequencing Center for Infectious Disease"/>
            <person name="Wu L."/>
            <person name="Ma J."/>
        </authorList>
    </citation>
    <scope>NUCLEOTIDE SEQUENCE [LARGE SCALE GENOMIC DNA]</scope>
    <source>
        <strain evidence="10">NBRC 113072</strain>
    </source>
</reference>
<feature type="transmembrane region" description="Helical" evidence="8">
    <location>
        <begin position="331"/>
        <end position="357"/>
    </location>
</feature>
<evidence type="ECO:0000256" key="8">
    <source>
        <dbReference type="SAM" id="Phobius"/>
    </source>
</evidence>
<dbReference type="Proteomes" id="UP001157126">
    <property type="component" value="Unassembled WGS sequence"/>
</dbReference>
<evidence type="ECO:0000256" key="4">
    <source>
        <dbReference type="ARBA" id="ARBA00022692"/>
    </source>
</evidence>
<keyword evidence="4 8" id="KW-0812">Transmembrane</keyword>
<keyword evidence="5 8" id="KW-1133">Transmembrane helix</keyword>
<sequence>MPSSTASAPSDRREDHDRIAELATRVLGGGMGRFAARPPDRVRAALGAGVLGLIACLTLALGFLQKSYCVRYGWGVPEVYWKACYSDLPGIAANHPLDRGLPYGAGSVVSEPVGVGMLLRLLGAFIPAEGHARLQGMFVAWAVAAALLLVVTVAATVWTCRRHPEWAAHVALSPLVVTVALVSTDLLGVALTSVALLLWSRDRPTAAGVVFGLAIASRTYPILVLLAIGILALRSGTLRSWAATAGAALVTTVVLIGGVALFYGTATLTAYQSWATGTAQLGSPWYLGNLSERPVQMGTLTLLTVLGWLLAVAVAGLIALGADVRPRVAEIAIIVVVIVLVTGKALPVQASLWLVPLVALAGVKWRDHLIWATTEVLAFVAVWLYLGDLSVPAAALPKEWYAVLLVLRLAGLCWLAVAAGHQAWTRRAPVVEHDDVAGPMADRPDAVVVRYER</sequence>
<evidence type="ECO:0000313" key="9">
    <source>
        <dbReference type="EMBL" id="GMA41837.1"/>
    </source>
</evidence>
<feature type="transmembrane region" description="Helical" evidence="8">
    <location>
        <begin position="44"/>
        <end position="64"/>
    </location>
</feature>
<dbReference type="EMBL" id="BSUO01000001">
    <property type="protein sequence ID" value="GMA41837.1"/>
    <property type="molecule type" value="Genomic_DNA"/>
</dbReference>
<dbReference type="InterPro" id="IPR018584">
    <property type="entry name" value="GT87"/>
</dbReference>